<evidence type="ECO:0000259" key="7">
    <source>
        <dbReference type="Pfam" id="PF07976"/>
    </source>
</evidence>
<comment type="similarity">
    <text evidence="1">Belongs to the PheA/TfdB FAD monooxygenase family.</text>
</comment>
<dbReference type="PANTHER" id="PTHR43004">
    <property type="entry name" value="TRK SYSTEM POTASSIUM UPTAKE PROTEIN"/>
    <property type="match status" value="1"/>
</dbReference>
<dbReference type="GO" id="GO:0016709">
    <property type="term" value="F:oxidoreductase activity, acting on paired donors, with incorporation or reduction of molecular oxygen, NAD(P)H as one donor, and incorporation of one atom of oxygen"/>
    <property type="evidence" value="ECO:0007669"/>
    <property type="project" value="UniProtKB-ARBA"/>
</dbReference>
<name>A0A9P4M605_9PEZI</name>
<dbReference type="Gene3D" id="3.50.50.60">
    <property type="entry name" value="FAD/NAD(P)-binding domain"/>
    <property type="match status" value="1"/>
</dbReference>
<keyword evidence="9" id="KW-1185">Reference proteome</keyword>
<dbReference type="AlphaFoldDB" id="A0A9P4M605"/>
<evidence type="ECO:0000256" key="2">
    <source>
        <dbReference type="ARBA" id="ARBA00022630"/>
    </source>
</evidence>
<dbReference type="InterPro" id="IPR002938">
    <property type="entry name" value="FAD-bd"/>
</dbReference>
<dbReference type="Pfam" id="PF07976">
    <property type="entry name" value="Phe_hydrox_dim"/>
    <property type="match status" value="1"/>
</dbReference>
<dbReference type="Gene3D" id="3.30.9.10">
    <property type="entry name" value="D-Amino Acid Oxidase, subunit A, domain 2"/>
    <property type="match status" value="1"/>
</dbReference>
<evidence type="ECO:0000256" key="3">
    <source>
        <dbReference type="ARBA" id="ARBA00022827"/>
    </source>
</evidence>
<dbReference type="EMBL" id="ML978130">
    <property type="protein sequence ID" value="KAF2095847.1"/>
    <property type="molecule type" value="Genomic_DNA"/>
</dbReference>
<keyword evidence="3" id="KW-0274">FAD</keyword>
<dbReference type="GO" id="GO:0071949">
    <property type="term" value="F:FAD binding"/>
    <property type="evidence" value="ECO:0007669"/>
    <property type="project" value="InterPro"/>
</dbReference>
<dbReference type="Proteomes" id="UP000799772">
    <property type="component" value="Unassembled WGS sequence"/>
</dbReference>
<dbReference type="InterPro" id="IPR012941">
    <property type="entry name" value="Phe_hydrox_C_dim_dom"/>
</dbReference>
<gene>
    <name evidence="8" type="ORF">NA57DRAFT_78624</name>
</gene>
<dbReference type="SUPFAM" id="SSF51905">
    <property type="entry name" value="FAD/NAD(P)-binding domain"/>
    <property type="match status" value="1"/>
</dbReference>
<dbReference type="Gene3D" id="3.40.30.20">
    <property type="match status" value="1"/>
</dbReference>
<dbReference type="SUPFAM" id="SSF54373">
    <property type="entry name" value="FAD-linked reductases, C-terminal domain"/>
    <property type="match status" value="1"/>
</dbReference>
<protein>
    <submittedName>
        <fullName evidence="8">Phenol 2-monooxygenase</fullName>
    </submittedName>
</protein>
<dbReference type="OrthoDB" id="1716816at2759"/>
<dbReference type="InterPro" id="IPR050641">
    <property type="entry name" value="RIFMO-like"/>
</dbReference>
<reference evidence="8" key="1">
    <citation type="journal article" date="2020" name="Stud. Mycol.">
        <title>101 Dothideomycetes genomes: a test case for predicting lifestyles and emergence of pathogens.</title>
        <authorList>
            <person name="Haridas S."/>
            <person name="Albert R."/>
            <person name="Binder M."/>
            <person name="Bloem J."/>
            <person name="Labutti K."/>
            <person name="Salamov A."/>
            <person name="Andreopoulos B."/>
            <person name="Baker S."/>
            <person name="Barry K."/>
            <person name="Bills G."/>
            <person name="Bluhm B."/>
            <person name="Cannon C."/>
            <person name="Castanera R."/>
            <person name="Culley D."/>
            <person name="Daum C."/>
            <person name="Ezra D."/>
            <person name="Gonzalez J."/>
            <person name="Henrissat B."/>
            <person name="Kuo A."/>
            <person name="Liang C."/>
            <person name="Lipzen A."/>
            <person name="Lutzoni F."/>
            <person name="Magnuson J."/>
            <person name="Mondo S."/>
            <person name="Nolan M."/>
            <person name="Ohm R."/>
            <person name="Pangilinan J."/>
            <person name="Park H.-J."/>
            <person name="Ramirez L."/>
            <person name="Alfaro M."/>
            <person name="Sun H."/>
            <person name="Tritt A."/>
            <person name="Yoshinaga Y."/>
            <person name="Zwiers L.-H."/>
            <person name="Turgeon B."/>
            <person name="Goodwin S."/>
            <person name="Spatafora J."/>
            <person name="Crous P."/>
            <person name="Grigoriev I."/>
        </authorList>
    </citation>
    <scope>NUCLEOTIDE SEQUENCE</scope>
    <source>
        <strain evidence="8">CBS 133067</strain>
    </source>
</reference>
<evidence type="ECO:0000256" key="1">
    <source>
        <dbReference type="ARBA" id="ARBA00007801"/>
    </source>
</evidence>
<dbReference type="InterPro" id="IPR038220">
    <property type="entry name" value="PHOX_C_sf"/>
</dbReference>
<feature type="domain" description="Phenol hydroxylase-like C-terminal dimerisation" evidence="7">
    <location>
        <begin position="418"/>
        <end position="635"/>
    </location>
</feature>
<organism evidence="8 9">
    <name type="scientific">Rhizodiscina lignyota</name>
    <dbReference type="NCBI Taxonomy" id="1504668"/>
    <lineage>
        <taxon>Eukaryota</taxon>
        <taxon>Fungi</taxon>
        <taxon>Dikarya</taxon>
        <taxon>Ascomycota</taxon>
        <taxon>Pezizomycotina</taxon>
        <taxon>Dothideomycetes</taxon>
        <taxon>Pleosporomycetidae</taxon>
        <taxon>Aulographales</taxon>
        <taxon>Rhizodiscinaceae</taxon>
        <taxon>Rhizodiscina</taxon>
    </lineage>
</organism>
<dbReference type="Pfam" id="PF01494">
    <property type="entry name" value="FAD_binding_3"/>
    <property type="match status" value="1"/>
</dbReference>
<keyword evidence="4" id="KW-0560">Oxidoreductase</keyword>
<sequence>MRAKTSYSDLVIIGAGPAGLMAASWASRLQLNARILDDKADRIQNGRADGLHVRTMEILDSFGMATPIEKASQQIREICSWNPHPEDENRIQRTQRFLPKEEDFGRYCQVAIHQGFIEQNFLDFLEKDGPLSVERNIKTESLEFDKADMSADNDYPITLRISHKRSGRSEEAQGADLELPETEFIKTKYLLGTDGGHSWTRQQLGLEMGDGKTRRHFGVIDIIPITDFPDVRTSCAIHSTNTGSLMTIPREGRLVRFYVQLGETGSSGDELDTEKITPRTIADKASEILSPYKLDYDFCDWWSVYTIGQRFASQFDLNERIFLAGDAVHTHSPTMGAGMNVSVQDTYNLVWKIGQVVKGIAQPRVLSTYNAEREAVAEKLMDMDHKMSEFYAAGPGKDARNYNKFRGQFQRFLSGVSVEYGPNILVPDTHERNPSTPESQNGSDKAARAQLFSKQSVSRKIIVGQRLPSHLVINQAEASIVHVHSILRSDGRWRLLVLAGDISKPAQMSRLESLCEYLANPSSFVYAYTPNNAKNDAVIEILMIHAAPREKVELLDLPEILHPFDPKLGYDYWKCFSNNDQGVEGEFSDAYEEWGVNKDKGCIAVLRPDQHVSYLGDLEDIKDMEHYFSQVLQPQKKRN</sequence>
<evidence type="ECO:0000256" key="4">
    <source>
        <dbReference type="ARBA" id="ARBA00023002"/>
    </source>
</evidence>
<feature type="compositionally biased region" description="Polar residues" evidence="5">
    <location>
        <begin position="434"/>
        <end position="443"/>
    </location>
</feature>
<dbReference type="InterPro" id="IPR036249">
    <property type="entry name" value="Thioredoxin-like_sf"/>
</dbReference>
<accession>A0A9P4M605</accession>
<evidence type="ECO:0000313" key="8">
    <source>
        <dbReference type="EMBL" id="KAF2095847.1"/>
    </source>
</evidence>
<dbReference type="CDD" id="cd02979">
    <property type="entry name" value="PHOX_C"/>
    <property type="match status" value="1"/>
</dbReference>
<comment type="caution">
    <text evidence="8">The sequence shown here is derived from an EMBL/GenBank/DDBJ whole genome shotgun (WGS) entry which is preliminary data.</text>
</comment>
<evidence type="ECO:0000259" key="6">
    <source>
        <dbReference type="Pfam" id="PF01494"/>
    </source>
</evidence>
<evidence type="ECO:0000256" key="5">
    <source>
        <dbReference type="SAM" id="MobiDB-lite"/>
    </source>
</evidence>
<feature type="domain" description="FAD-binding" evidence="6">
    <location>
        <begin position="9"/>
        <end position="382"/>
    </location>
</feature>
<feature type="region of interest" description="Disordered" evidence="5">
    <location>
        <begin position="425"/>
        <end position="448"/>
    </location>
</feature>
<dbReference type="PANTHER" id="PTHR43004:SF20">
    <property type="entry name" value="2-MONOOXYGENASE, PUTATIVE (AFU_ORTHOLOGUE AFUA_1G13660)-RELATED"/>
    <property type="match status" value="1"/>
</dbReference>
<evidence type="ECO:0000313" key="9">
    <source>
        <dbReference type="Proteomes" id="UP000799772"/>
    </source>
</evidence>
<keyword evidence="2" id="KW-0285">Flavoprotein</keyword>
<dbReference type="InterPro" id="IPR036188">
    <property type="entry name" value="FAD/NAD-bd_sf"/>
</dbReference>
<proteinExistence type="inferred from homology"/>
<dbReference type="SUPFAM" id="SSF52833">
    <property type="entry name" value="Thioredoxin-like"/>
    <property type="match status" value="1"/>
</dbReference>
<dbReference type="PRINTS" id="PR00420">
    <property type="entry name" value="RNGMNOXGNASE"/>
</dbReference>